<accession>A0A1Y2ICN4</accession>
<dbReference type="Proteomes" id="UP000193067">
    <property type="component" value="Unassembled WGS sequence"/>
</dbReference>
<dbReference type="STRING" id="1353009.A0A1Y2ICN4"/>
<dbReference type="AlphaFoldDB" id="A0A1Y2ICN4"/>
<evidence type="ECO:0000313" key="2">
    <source>
        <dbReference type="Proteomes" id="UP000193067"/>
    </source>
</evidence>
<name>A0A1Y2ICN4_TRAC3</name>
<evidence type="ECO:0000313" key="1">
    <source>
        <dbReference type="EMBL" id="OSC97671.1"/>
    </source>
</evidence>
<sequence length="171" mass="19651">MPLQKAQLRLEREERKIALNQVVEEACNAVWEATKQMHAKLQTHMSEHYYCLILQSSWVASGKRQTNHWNTFISKELRRSNAGMRALRISIQATIQLSDGNDRTCVSDGEVLCDIAATWKNMSEEEQIAATEDTLKELSEHHEDHKKGVHTVPLQAFQYMCVTVAMIQREV</sequence>
<proteinExistence type="predicted"/>
<keyword evidence="2" id="KW-1185">Reference proteome</keyword>
<gene>
    <name evidence="1" type="ORF">PYCCODRAFT_1471710</name>
</gene>
<protein>
    <submittedName>
        <fullName evidence="1">Uncharacterized protein</fullName>
    </submittedName>
</protein>
<organism evidence="1 2">
    <name type="scientific">Trametes coccinea (strain BRFM310)</name>
    <name type="common">Pycnoporus coccineus</name>
    <dbReference type="NCBI Taxonomy" id="1353009"/>
    <lineage>
        <taxon>Eukaryota</taxon>
        <taxon>Fungi</taxon>
        <taxon>Dikarya</taxon>
        <taxon>Basidiomycota</taxon>
        <taxon>Agaricomycotina</taxon>
        <taxon>Agaricomycetes</taxon>
        <taxon>Polyporales</taxon>
        <taxon>Polyporaceae</taxon>
        <taxon>Trametes</taxon>
    </lineage>
</organism>
<dbReference type="EMBL" id="KZ084148">
    <property type="protein sequence ID" value="OSC97671.1"/>
    <property type="molecule type" value="Genomic_DNA"/>
</dbReference>
<reference evidence="1 2" key="1">
    <citation type="journal article" date="2015" name="Biotechnol. Biofuels">
        <title>Enhanced degradation of softwood versus hardwood by the white-rot fungus Pycnoporus coccineus.</title>
        <authorList>
            <person name="Couturier M."/>
            <person name="Navarro D."/>
            <person name="Chevret D."/>
            <person name="Henrissat B."/>
            <person name="Piumi F."/>
            <person name="Ruiz-Duenas F.J."/>
            <person name="Martinez A.T."/>
            <person name="Grigoriev I.V."/>
            <person name="Riley R."/>
            <person name="Lipzen A."/>
            <person name="Berrin J.G."/>
            <person name="Master E.R."/>
            <person name="Rosso M.N."/>
        </authorList>
    </citation>
    <scope>NUCLEOTIDE SEQUENCE [LARGE SCALE GENOMIC DNA]</scope>
    <source>
        <strain evidence="1 2">BRFM310</strain>
    </source>
</reference>